<dbReference type="Gene3D" id="1.20.58.80">
    <property type="entry name" value="Phosphotransferase system, lactose/cellobiose-type IIA subunit"/>
    <property type="match status" value="1"/>
</dbReference>
<evidence type="ECO:0000256" key="15">
    <source>
        <dbReference type="PIRSR" id="PIRSR000699-1"/>
    </source>
</evidence>
<evidence type="ECO:0000256" key="13">
    <source>
        <dbReference type="ARBA" id="ARBA00031467"/>
    </source>
</evidence>
<evidence type="ECO:0000256" key="16">
    <source>
        <dbReference type="PIRSR" id="PIRSR000699-2"/>
    </source>
</evidence>
<evidence type="ECO:0000256" key="12">
    <source>
        <dbReference type="ARBA" id="ARBA00030293"/>
    </source>
</evidence>
<proteinExistence type="predicted"/>
<dbReference type="STRING" id="157838.AN964_02520"/>
<evidence type="ECO:0000256" key="14">
    <source>
        <dbReference type="ARBA" id="ARBA00032708"/>
    </source>
</evidence>
<keyword evidence="5" id="KW-0963">Cytoplasm</keyword>
<evidence type="ECO:0000256" key="7">
    <source>
        <dbReference type="ARBA" id="ARBA00022597"/>
    </source>
</evidence>
<dbReference type="GO" id="GO:0009401">
    <property type="term" value="P:phosphoenolpyruvate-dependent sugar phosphotransferase system"/>
    <property type="evidence" value="ECO:0007669"/>
    <property type="project" value="UniProtKB-KW"/>
</dbReference>
<dbReference type="OrthoDB" id="350602at2"/>
<keyword evidence="4" id="KW-0813">Transport</keyword>
<protein>
    <recommendedName>
        <fullName evidence="3">PTS system lactose-specific EIIA component</fullName>
    </recommendedName>
    <alternativeName>
        <fullName evidence="12">EIIA-Lac</fullName>
    </alternativeName>
    <alternativeName>
        <fullName evidence="14">EIII-Lac</fullName>
    </alternativeName>
    <alternativeName>
        <fullName evidence="13">Lactose-specific phosphotransferase enzyme IIA component</fullName>
    </alternativeName>
</protein>
<keyword evidence="9" id="KW-0598">Phosphotransferase system</keyword>
<evidence type="ECO:0000256" key="9">
    <source>
        <dbReference type="ARBA" id="ARBA00022683"/>
    </source>
</evidence>
<evidence type="ECO:0000256" key="5">
    <source>
        <dbReference type="ARBA" id="ARBA00022490"/>
    </source>
</evidence>
<dbReference type="CDD" id="cd00215">
    <property type="entry name" value="PTS_IIA_lac"/>
    <property type="match status" value="1"/>
</dbReference>
<comment type="subunit">
    <text evidence="2">Homotrimer.</text>
</comment>
<dbReference type="PANTHER" id="PTHR34382:SF9">
    <property type="entry name" value="PHOSPHOTRANSFERASE SYSTEM SUGAR-SPECIFIC EII COMPONENT"/>
    <property type="match status" value="1"/>
</dbReference>
<keyword evidence="11 16" id="KW-0460">Magnesium</keyword>
<dbReference type="SUPFAM" id="SSF46973">
    <property type="entry name" value="Enzyme IIa from lactose specific PTS, IIa-lac"/>
    <property type="match status" value="1"/>
</dbReference>
<accession>A0A0Q3TEN6</accession>
<dbReference type="PANTHER" id="PTHR34382">
    <property type="entry name" value="PTS SYSTEM N,N'-DIACETYLCHITOBIOSE-SPECIFIC EIIA COMPONENT"/>
    <property type="match status" value="1"/>
</dbReference>
<keyword evidence="6" id="KW-0597">Phosphoprotein</keyword>
<dbReference type="PROSITE" id="PS51095">
    <property type="entry name" value="PTS_EIIA_TYPE_3"/>
    <property type="match status" value="1"/>
</dbReference>
<evidence type="ECO:0000256" key="2">
    <source>
        <dbReference type="ARBA" id="ARBA00011233"/>
    </source>
</evidence>
<comment type="cofactor">
    <cofactor evidence="16">
        <name>Mg(2+)</name>
        <dbReference type="ChEBI" id="CHEBI:18420"/>
    </cofactor>
    <text evidence="16">Binds 1 Mg(2+) ion per trimer.</text>
</comment>
<dbReference type="InterPro" id="IPR036542">
    <property type="entry name" value="PTS_IIA_lac/cel_sf"/>
</dbReference>
<evidence type="ECO:0000256" key="18">
    <source>
        <dbReference type="SAM" id="Coils"/>
    </source>
</evidence>
<keyword evidence="7" id="KW-0762">Sugar transport</keyword>
<keyword evidence="10 16" id="KW-0479">Metal-binding</keyword>
<gene>
    <name evidence="19" type="ORF">AN964_02520</name>
</gene>
<dbReference type="Pfam" id="PF02255">
    <property type="entry name" value="PTS_IIA"/>
    <property type="match status" value="1"/>
</dbReference>
<evidence type="ECO:0000256" key="8">
    <source>
        <dbReference type="ARBA" id="ARBA00022679"/>
    </source>
</evidence>
<keyword evidence="18" id="KW-0175">Coiled coil</keyword>
<evidence type="ECO:0000256" key="17">
    <source>
        <dbReference type="PROSITE-ProRule" id="PRU00418"/>
    </source>
</evidence>
<evidence type="ECO:0000313" key="20">
    <source>
        <dbReference type="Proteomes" id="UP000051888"/>
    </source>
</evidence>
<dbReference type="RefSeq" id="WP_055738210.1">
    <property type="nucleotide sequence ID" value="NZ_JAAIWL010000029.1"/>
</dbReference>
<dbReference type="PATRIC" id="fig|157838.3.peg.558"/>
<dbReference type="GO" id="GO:0005737">
    <property type="term" value="C:cytoplasm"/>
    <property type="evidence" value="ECO:0007669"/>
    <property type="project" value="UniProtKB-SubCell"/>
</dbReference>
<evidence type="ECO:0000256" key="10">
    <source>
        <dbReference type="ARBA" id="ARBA00022723"/>
    </source>
</evidence>
<feature type="modified residue" description="Phosphohistidine; by HPr" evidence="17">
    <location>
        <position position="75"/>
    </location>
</feature>
<keyword evidence="20" id="KW-1185">Reference proteome</keyword>
<dbReference type="AlphaFoldDB" id="A0A0Q3TEN6"/>
<feature type="coiled-coil region" evidence="18">
    <location>
        <begin position="22"/>
        <end position="56"/>
    </location>
</feature>
<feature type="binding site" evidence="16">
    <location>
        <position position="78"/>
    </location>
    <ligand>
        <name>Mg(2+)</name>
        <dbReference type="ChEBI" id="CHEBI:18420"/>
        <note>ligand shared between all trimeric partners</note>
    </ligand>
</feature>
<dbReference type="InterPro" id="IPR003188">
    <property type="entry name" value="PTS_IIA_lac/cel"/>
</dbReference>
<dbReference type="GO" id="GO:0046872">
    <property type="term" value="F:metal ion binding"/>
    <property type="evidence" value="ECO:0007669"/>
    <property type="project" value="UniProtKB-KW"/>
</dbReference>
<name>A0A0Q3TEN6_9BACI</name>
<evidence type="ECO:0000256" key="1">
    <source>
        <dbReference type="ARBA" id="ARBA00004496"/>
    </source>
</evidence>
<keyword evidence="8" id="KW-0808">Transferase</keyword>
<dbReference type="EMBL" id="LJJC01000004">
    <property type="protein sequence ID" value="KQL52518.1"/>
    <property type="molecule type" value="Genomic_DNA"/>
</dbReference>
<evidence type="ECO:0000256" key="6">
    <source>
        <dbReference type="ARBA" id="ARBA00022553"/>
    </source>
</evidence>
<reference evidence="19 20" key="1">
    <citation type="submission" date="2015-09" db="EMBL/GenBank/DDBJ databases">
        <title>Genome sequencing project for genomic taxonomy and phylogenomics of Bacillus-like bacteria.</title>
        <authorList>
            <person name="Liu B."/>
            <person name="Wang J."/>
            <person name="Zhu Y."/>
            <person name="Liu G."/>
            <person name="Chen Q."/>
            <person name="Chen Z."/>
            <person name="Lan J."/>
            <person name="Che J."/>
            <person name="Ge C."/>
            <person name="Shi H."/>
            <person name="Pan Z."/>
            <person name="Liu X."/>
        </authorList>
    </citation>
    <scope>NUCLEOTIDE SEQUENCE [LARGE SCALE GENOMIC DNA]</scope>
    <source>
        <strain evidence="19 20">LMG 18435</strain>
    </source>
</reference>
<dbReference type="GO" id="GO:0016740">
    <property type="term" value="F:transferase activity"/>
    <property type="evidence" value="ECO:0007669"/>
    <property type="project" value="UniProtKB-KW"/>
</dbReference>
<evidence type="ECO:0000256" key="3">
    <source>
        <dbReference type="ARBA" id="ARBA00014322"/>
    </source>
</evidence>
<comment type="subcellular location">
    <subcellularLocation>
        <location evidence="1">Cytoplasm</location>
    </subcellularLocation>
</comment>
<evidence type="ECO:0000256" key="4">
    <source>
        <dbReference type="ARBA" id="ARBA00022448"/>
    </source>
</evidence>
<evidence type="ECO:0000256" key="11">
    <source>
        <dbReference type="ARBA" id="ARBA00022842"/>
    </source>
</evidence>
<dbReference type="PIRSF" id="PIRSF000699">
    <property type="entry name" value="PTS_IILac_III"/>
    <property type="match status" value="1"/>
</dbReference>
<sequence>MNTEQISFKIISLAGDAFAKLIEALRMAKKGELQQVETLINEAKEQVNEAHNVQTDLIVKEAQGEKAEFSVLLIHAQDTLMNTILTMTLVEEMIGMYMDLKKQIENKGE</sequence>
<feature type="active site" description="Tele-phosphohistidine intermediate" evidence="15">
    <location>
        <position position="75"/>
    </location>
</feature>
<dbReference type="Proteomes" id="UP000051888">
    <property type="component" value="Unassembled WGS sequence"/>
</dbReference>
<comment type="caution">
    <text evidence="19">The sequence shown here is derived from an EMBL/GenBank/DDBJ whole genome shotgun (WGS) entry which is preliminary data.</text>
</comment>
<evidence type="ECO:0000313" key="19">
    <source>
        <dbReference type="EMBL" id="KQL52518.1"/>
    </source>
</evidence>
<organism evidence="19 20">
    <name type="scientific">Heyndrickxia shackletonii</name>
    <dbReference type="NCBI Taxonomy" id="157838"/>
    <lineage>
        <taxon>Bacteria</taxon>
        <taxon>Bacillati</taxon>
        <taxon>Bacillota</taxon>
        <taxon>Bacilli</taxon>
        <taxon>Bacillales</taxon>
        <taxon>Bacillaceae</taxon>
        <taxon>Heyndrickxia</taxon>
    </lineage>
</organism>